<dbReference type="InterPro" id="IPR013324">
    <property type="entry name" value="RNA_pol_sigma_r3/r4-like"/>
</dbReference>
<keyword evidence="2" id="KW-0805">Transcription regulation</keyword>
<dbReference type="Proteomes" id="UP000295181">
    <property type="component" value="Unassembled WGS sequence"/>
</dbReference>
<dbReference type="InterPro" id="IPR014284">
    <property type="entry name" value="RNA_pol_sigma-70_dom"/>
</dbReference>
<keyword evidence="5" id="KW-0804">Transcription</keyword>
<dbReference type="PANTHER" id="PTHR43133:SF8">
    <property type="entry name" value="RNA POLYMERASE SIGMA FACTOR HI_1459-RELATED"/>
    <property type="match status" value="1"/>
</dbReference>
<dbReference type="RefSeq" id="WP_013726996.1">
    <property type="nucleotide sequence ID" value="NZ_AZDM01000014.1"/>
</dbReference>
<evidence type="ECO:0000313" key="8">
    <source>
        <dbReference type="Proteomes" id="UP000295181"/>
    </source>
</evidence>
<evidence type="ECO:0000256" key="3">
    <source>
        <dbReference type="ARBA" id="ARBA00023082"/>
    </source>
</evidence>
<sequence>MKLDEYEVLLKNISIELNHFLVSRGASKDIAEDVVQDVFVKVLEMDLILPPDKIRPYMYKIAKTKYIDLNRREARLQKILQQYLIPQQKQTREPHTEDKSKKLQRIIQKLSPGDQEILKMKYIEGQSIDEIATNLKITSPGVKMRLYRLRKKIKKGFGES</sequence>
<evidence type="ECO:0000256" key="2">
    <source>
        <dbReference type="ARBA" id="ARBA00023015"/>
    </source>
</evidence>
<comment type="caution">
    <text evidence="7">The sequence shown here is derived from an EMBL/GenBank/DDBJ whole genome shotgun (WGS) entry which is preliminary data.</text>
</comment>
<dbReference type="EMBL" id="PUFP01000024">
    <property type="protein sequence ID" value="TDG79695.1"/>
    <property type="molecule type" value="Genomic_DNA"/>
</dbReference>
<evidence type="ECO:0000256" key="5">
    <source>
        <dbReference type="ARBA" id="ARBA00023163"/>
    </source>
</evidence>
<feature type="domain" description="RNA polymerase sigma factor 70 region 4 type 2" evidence="6">
    <location>
        <begin position="102"/>
        <end position="153"/>
    </location>
</feature>
<keyword evidence="3" id="KW-0731">Sigma factor</keyword>
<dbReference type="Gene3D" id="1.10.10.10">
    <property type="entry name" value="Winged helix-like DNA-binding domain superfamily/Winged helix DNA-binding domain"/>
    <property type="match status" value="1"/>
</dbReference>
<dbReference type="GeneID" id="72460945"/>
<dbReference type="PANTHER" id="PTHR43133">
    <property type="entry name" value="RNA POLYMERASE ECF-TYPE SIGMA FACTO"/>
    <property type="match status" value="1"/>
</dbReference>
<evidence type="ECO:0000256" key="4">
    <source>
        <dbReference type="ARBA" id="ARBA00023125"/>
    </source>
</evidence>
<dbReference type="Pfam" id="PF08281">
    <property type="entry name" value="Sigma70_r4_2"/>
    <property type="match status" value="1"/>
</dbReference>
<dbReference type="Gene3D" id="1.10.1740.10">
    <property type="match status" value="1"/>
</dbReference>
<organism evidence="7 8">
    <name type="scientific">Lentilactobacillus buchneri DSM 20057</name>
    <dbReference type="NCBI Taxonomy" id="1423728"/>
    <lineage>
        <taxon>Bacteria</taxon>
        <taxon>Bacillati</taxon>
        <taxon>Bacillota</taxon>
        <taxon>Bacilli</taxon>
        <taxon>Lactobacillales</taxon>
        <taxon>Lactobacillaceae</taxon>
        <taxon>Lentilactobacillus</taxon>
    </lineage>
</organism>
<dbReference type="AlphaFoldDB" id="A0A4R5NSM4"/>
<reference evidence="7 8" key="1">
    <citation type="journal article" date="2019" name="Appl. Microbiol. Biotechnol.">
        <title>Uncovering carbohydrate metabolism through a genotype-phenotype association study of 56 lactic acid bacteria genomes.</title>
        <authorList>
            <person name="Buron-Moles G."/>
            <person name="Chailyan A."/>
            <person name="Dolejs I."/>
            <person name="Forster J."/>
            <person name="Miks M.H."/>
        </authorList>
    </citation>
    <scope>NUCLEOTIDE SEQUENCE [LARGE SCALE GENOMIC DNA]</scope>
    <source>
        <strain evidence="7 8">ATCC 4005</strain>
    </source>
</reference>
<dbReference type="NCBIfam" id="TIGR02937">
    <property type="entry name" value="sigma70-ECF"/>
    <property type="match status" value="1"/>
</dbReference>
<dbReference type="InterPro" id="IPR013325">
    <property type="entry name" value="RNA_pol_sigma_r2"/>
</dbReference>
<gene>
    <name evidence="7" type="ORF">C5L32_001034</name>
</gene>
<dbReference type="GO" id="GO:0016987">
    <property type="term" value="F:sigma factor activity"/>
    <property type="evidence" value="ECO:0007669"/>
    <property type="project" value="UniProtKB-KW"/>
</dbReference>
<proteinExistence type="inferred from homology"/>
<protein>
    <recommendedName>
        <fullName evidence="6">RNA polymerase sigma factor 70 region 4 type 2 domain-containing protein</fullName>
    </recommendedName>
</protein>
<dbReference type="GO" id="GO:0006352">
    <property type="term" value="P:DNA-templated transcription initiation"/>
    <property type="evidence" value="ECO:0007669"/>
    <property type="project" value="InterPro"/>
</dbReference>
<dbReference type="SUPFAM" id="SSF88659">
    <property type="entry name" value="Sigma3 and sigma4 domains of RNA polymerase sigma factors"/>
    <property type="match status" value="1"/>
</dbReference>
<evidence type="ECO:0000313" key="7">
    <source>
        <dbReference type="EMBL" id="TDG79695.1"/>
    </source>
</evidence>
<dbReference type="InterPro" id="IPR036388">
    <property type="entry name" value="WH-like_DNA-bd_sf"/>
</dbReference>
<evidence type="ECO:0000256" key="1">
    <source>
        <dbReference type="ARBA" id="ARBA00010641"/>
    </source>
</evidence>
<accession>A0A4R5NSM4</accession>
<dbReference type="InterPro" id="IPR013249">
    <property type="entry name" value="RNA_pol_sigma70_r4_t2"/>
</dbReference>
<name>A0A4R5NSM4_LENBU</name>
<dbReference type="SUPFAM" id="SSF88946">
    <property type="entry name" value="Sigma2 domain of RNA polymerase sigma factors"/>
    <property type="match status" value="1"/>
</dbReference>
<comment type="similarity">
    <text evidence="1">Belongs to the sigma-70 factor family. ECF subfamily.</text>
</comment>
<evidence type="ECO:0000259" key="6">
    <source>
        <dbReference type="Pfam" id="PF08281"/>
    </source>
</evidence>
<dbReference type="GO" id="GO:0003677">
    <property type="term" value="F:DNA binding"/>
    <property type="evidence" value="ECO:0007669"/>
    <property type="project" value="UniProtKB-KW"/>
</dbReference>
<dbReference type="InterPro" id="IPR039425">
    <property type="entry name" value="RNA_pol_sigma-70-like"/>
</dbReference>
<keyword evidence="4" id="KW-0238">DNA-binding</keyword>